<reference evidence="3 4" key="1">
    <citation type="submission" date="2023-01" db="EMBL/GenBank/DDBJ databases">
        <title>Psychroserpens ponticola sp. nov., isolated from seawater.</title>
        <authorList>
            <person name="Kristyanto S."/>
            <person name="Jung J."/>
            <person name="Kim J.M."/>
            <person name="Jeon C.O."/>
        </authorList>
    </citation>
    <scope>NUCLEOTIDE SEQUENCE [LARGE SCALE GENOMIC DNA]</scope>
    <source>
        <strain evidence="3 4">MSW6</strain>
    </source>
</reference>
<dbReference type="Proteomes" id="UP001202717">
    <property type="component" value="Chromosome"/>
</dbReference>
<feature type="domain" description="DUF4136" evidence="2">
    <location>
        <begin position="21"/>
        <end position="171"/>
    </location>
</feature>
<proteinExistence type="predicted"/>
<gene>
    <name evidence="3" type="ORF">MUN68_012975</name>
</gene>
<evidence type="ECO:0000313" key="4">
    <source>
        <dbReference type="Proteomes" id="UP001202717"/>
    </source>
</evidence>
<sequence>MKYFSILLVLLIATSCAPVRVNYDYEKTTDFKAYKTYNYYANLDTGLSELDTKRLLDALDNALQTNGYTLSETPDFFIDIKSNEYQEAARNNVGVGLGGTGGRVGGGVSIGIPVGQNKLNRQIIFEFVDENKNGLFWQAVSESSYSPKASPEKREAIFKSIVAKVLEGFPPKVK</sequence>
<dbReference type="EMBL" id="CP116221">
    <property type="protein sequence ID" value="WCO00978.1"/>
    <property type="molecule type" value="Genomic_DNA"/>
</dbReference>
<evidence type="ECO:0000259" key="2">
    <source>
        <dbReference type="Pfam" id="PF13590"/>
    </source>
</evidence>
<name>A0ABY7RVI1_9FLAO</name>
<feature type="signal peptide" evidence="1">
    <location>
        <begin position="1"/>
        <end position="17"/>
    </location>
</feature>
<protein>
    <submittedName>
        <fullName evidence="3">DUF4136 domain-containing protein</fullName>
    </submittedName>
</protein>
<dbReference type="PROSITE" id="PS51257">
    <property type="entry name" value="PROKAR_LIPOPROTEIN"/>
    <property type="match status" value="1"/>
</dbReference>
<evidence type="ECO:0000313" key="3">
    <source>
        <dbReference type="EMBL" id="WCO00978.1"/>
    </source>
</evidence>
<accession>A0ABY7RVI1</accession>
<feature type="chain" id="PRO_5046880637" evidence="1">
    <location>
        <begin position="18"/>
        <end position="174"/>
    </location>
</feature>
<keyword evidence="1" id="KW-0732">Signal</keyword>
<dbReference type="InterPro" id="IPR025411">
    <property type="entry name" value="DUF4136"/>
</dbReference>
<dbReference type="Gene3D" id="3.30.160.670">
    <property type="match status" value="1"/>
</dbReference>
<dbReference type="Pfam" id="PF13590">
    <property type="entry name" value="DUF4136"/>
    <property type="match status" value="1"/>
</dbReference>
<evidence type="ECO:0000256" key="1">
    <source>
        <dbReference type="SAM" id="SignalP"/>
    </source>
</evidence>
<dbReference type="RefSeq" id="WP_249995982.1">
    <property type="nucleotide sequence ID" value="NZ_CP116221.1"/>
</dbReference>
<keyword evidence="4" id="KW-1185">Reference proteome</keyword>
<organism evidence="3 4">
    <name type="scientific">Psychroserpens ponticola</name>
    <dbReference type="NCBI Taxonomy" id="2932268"/>
    <lineage>
        <taxon>Bacteria</taxon>
        <taxon>Pseudomonadati</taxon>
        <taxon>Bacteroidota</taxon>
        <taxon>Flavobacteriia</taxon>
        <taxon>Flavobacteriales</taxon>
        <taxon>Flavobacteriaceae</taxon>
        <taxon>Psychroserpens</taxon>
    </lineage>
</organism>